<dbReference type="CDD" id="cd07389">
    <property type="entry name" value="MPP_PhoD"/>
    <property type="match status" value="1"/>
</dbReference>
<feature type="chain" id="PRO_5047330120" evidence="1">
    <location>
        <begin position="28"/>
        <end position="524"/>
    </location>
</feature>
<dbReference type="SUPFAM" id="SSF56300">
    <property type="entry name" value="Metallo-dependent phosphatases"/>
    <property type="match status" value="1"/>
</dbReference>
<keyword evidence="5" id="KW-1185">Reference proteome</keyword>
<dbReference type="InterPro" id="IPR029052">
    <property type="entry name" value="Metallo-depent_PP-like"/>
</dbReference>
<evidence type="ECO:0000313" key="4">
    <source>
        <dbReference type="EMBL" id="MBQ0936175.1"/>
    </source>
</evidence>
<comment type="caution">
    <text evidence="4">The sequence shown here is derived from an EMBL/GenBank/DDBJ whole genome shotgun (WGS) entry which is preliminary data.</text>
</comment>
<name>A0ABS5DYE6_9BURK</name>
<dbReference type="Pfam" id="PF16655">
    <property type="entry name" value="PhoD_N"/>
    <property type="match status" value="1"/>
</dbReference>
<dbReference type="Gene3D" id="3.60.21.70">
    <property type="entry name" value="PhoD-like phosphatase"/>
    <property type="match status" value="1"/>
</dbReference>
<dbReference type="PANTHER" id="PTHR43606">
    <property type="entry name" value="PHOSPHATASE, PUTATIVE (AFU_ORTHOLOGUE AFUA_6G08710)-RELATED"/>
    <property type="match status" value="1"/>
</dbReference>
<dbReference type="InterPro" id="IPR052900">
    <property type="entry name" value="Phospholipid_Metab_Enz"/>
</dbReference>
<dbReference type="Gene3D" id="2.60.40.380">
    <property type="entry name" value="Purple acid phosphatase-like, N-terminal"/>
    <property type="match status" value="1"/>
</dbReference>
<accession>A0ABS5DYE6</accession>
<gene>
    <name evidence="4" type="ORF">KAK11_12620</name>
</gene>
<dbReference type="PANTHER" id="PTHR43606:SF2">
    <property type="entry name" value="ALKALINE PHOSPHATASE FAMILY PROTEIN (AFU_ORTHOLOGUE AFUA_5G03860)"/>
    <property type="match status" value="1"/>
</dbReference>
<dbReference type="EMBL" id="JAGQDG010000004">
    <property type="protein sequence ID" value="MBQ0936175.1"/>
    <property type="molecule type" value="Genomic_DNA"/>
</dbReference>
<keyword evidence="1" id="KW-0732">Signal</keyword>
<proteinExistence type="predicted"/>
<sequence length="524" mass="57547">MSISRRHWWQMALAPCLGWALPQGLWAQAPLEANPFTLGVASGAPSESSVVLWTRLMPPNPYRNPWADLPLEVRWELALDEGFKQLVQSGSHTALPALAHSVHVEVTGLAAAQRLFYRFSVAGFTSPTGQTRTLPRPQDELTSLRLAFASCQRYHAGHFGAYRAMLADQPDLVLFLGDYIYESGGRLGEFRGPVSAAATALNDYRELYALAHSDPALQAMHAACPWLVTWDDHEVFNDYAGGPLQGEGRFGSTGRRRSAYQAWYEHMPVSPRTLIGGLQGLLSGPAALQVYQRVAVGRLAMIHLLDTRQYRDDAVRCGIGGLFKPEDCEEANNPGRSLLGSAQEAWLQQGLQQQSPAHAATRQRWNLIAQPTTVSRRLLPALGERSFSDGWDGYVATRDRLIKSLQDQQVSGPVILGGDIHEHWAAHLHAGPGATQGPIVAPEFCCTSITSRAFGGLTSAEIMALNPHVQFSARQQRGYGLATLSPERLQVQMRVIDDVFKEWPSVSTAAQFEVAASSPRMKRL</sequence>
<reference evidence="4 5" key="1">
    <citation type="submission" date="2021-04" db="EMBL/GenBank/DDBJ databases">
        <title>The genome sequence of type strain Ideonella paludis KCTC 32238.</title>
        <authorList>
            <person name="Liu Y."/>
        </authorList>
    </citation>
    <scope>NUCLEOTIDE SEQUENCE [LARGE SCALE GENOMIC DNA]</scope>
    <source>
        <strain evidence="4 5">KCTC 32238</strain>
    </source>
</reference>
<organism evidence="4 5">
    <name type="scientific">Ideonella paludis</name>
    <dbReference type="NCBI Taxonomy" id="1233411"/>
    <lineage>
        <taxon>Bacteria</taxon>
        <taxon>Pseudomonadati</taxon>
        <taxon>Pseudomonadota</taxon>
        <taxon>Betaproteobacteria</taxon>
        <taxon>Burkholderiales</taxon>
        <taxon>Sphaerotilaceae</taxon>
        <taxon>Ideonella</taxon>
    </lineage>
</organism>
<feature type="domain" description="Phospholipase D N-terminal" evidence="3">
    <location>
        <begin position="38"/>
        <end position="133"/>
    </location>
</feature>
<feature type="domain" description="PhoD-like phosphatase metallophosphatase" evidence="2">
    <location>
        <begin position="146"/>
        <end position="492"/>
    </location>
</feature>
<evidence type="ECO:0000313" key="5">
    <source>
        <dbReference type="Proteomes" id="UP000672097"/>
    </source>
</evidence>
<evidence type="ECO:0000259" key="3">
    <source>
        <dbReference type="Pfam" id="PF16655"/>
    </source>
</evidence>
<dbReference type="InterPro" id="IPR038607">
    <property type="entry name" value="PhoD-like_sf"/>
</dbReference>
<evidence type="ECO:0000259" key="2">
    <source>
        <dbReference type="Pfam" id="PF09423"/>
    </source>
</evidence>
<dbReference type="RefSeq" id="WP_210809482.1">
    <property type="nucleotide sequence ID" value="NZ_JAGQDG010000004.1"/>
</dbReference>
<feature type="signal peptide" evidence="1">
    <location>
        <begin position="1"/>
        <end position="27"/>
    </location>
</feature>
<evidence type="ECO:0000256" key="1">
    <source>
        <dbReference type="SAM" id="SignalP"/>
    </source>
</evidence>
<protein>
    <submittedName>
        <fullName evidence="4">Alkaline phosphatase D family protein</fullName>
    </submittedName>
</protein>
<dbReference type="Pfam" id="PF09423">
    <property type="entry name" value="PhoD"/>
    <property type="match status" value="1"/>
</dbReference>
<dbReference type="InterPro" id="IPR018946">
    <property type="entry name" value="PhoD-like_MPP"/>
</dbReference>
<dbReference type="InterPro" id="IPR032093">
    <property type="entry name" value="PhoD_N"/>
</dbReference>
<dbReference type="Proteomes" id="UP000672097">
    <property type="component" value="Unassembled WGS sequence"/>
</dbReference>